<dbReference type="InterPro" id="IPR005018">
    <property type="entry name" value="DOMON_domain"/>
</dbReference>
<keyword evidence="7 12" id="KW-1133">Transmembrane helix</keyword>
<keyword evidence="18" id="KW-1185">Reference proteome</keyword>
<evidence type="ECO:0000256" key="11">
    <source>
        <dbReference type="SAM" id="MobiDB-lite"/>
    </source>
</evidence>
<dbReference type="PANTHER" id="PTHR46902">
    <property type="entry name" value="DOMON DOMAIN-CONTAINING PROTEIN FRRS1L"/>
    <property type="match status" value="1"/>
</dbReference>
<dbReference type="PANTHER" id="PTHR46902:SF1">
    <property type="entry name" value="DOMON DOMAIN-CONTAINING PROTEIN FRRS1L"/>
    <property type="match status" value="1"/>
</dbReference>
<organism evidence="17 18">
    <name type="scientific">Mytilus galloprovincialis</name>
    <name type="common">Mediterranean mussel</name>
    <dbReference type="NCBI Taxonomy" id="29158"/>
    <lineage>
        <taxon>Eukaryota</taxon>
        <taxon>Metazoa</taxon>
        <taxon>Spiralia</taxon>
        <taxon>Lophotrochozoa</taxon>
        <taxon>Mollusca</taxon>
        <taxon>Bivalvia</taxon>
        <taxon>Autobranchia</taxon>
        <taxon>Pteriomorphia</taxon>
        <taxon>Mytilida</taxon>
        <taxon>Mytiloidea</taxon>
        <taxon>Mytilidae</taxon>
        <taxon>Mytilinae</taxon>
        <taxon>Mytilus</taxon>
    </lineage>
</organism>
<feature type="chain" id="PRO_5032989749" description="Ferric-chelate reductase 1" evidence="13">
    <location>
        <begin position="25"/>
        <end position="981"/>
    </location>
</feature>
<evidence type="ECO:0000259" key="14">
    <source>
        <dbReference type="PROSITE" id="PS50836"/>
    </source>
</evidence>
<feature type="transmembrane region" description="Helical" evidence="12">
    <location>
        <begin position="857"/>
        <end position="878"/>
    </location>
</feature>
<evidence type="ECO:0000256" key="2">
    <source>
        <dbReference type="ARBA" id="ARBA00004141"/>
    </source>
</evidence>
<keyword evidence="6" id="KW-0249">Electron transport</keyword>
<dbReference type="OrthoDB" id="2419613at2759"/>
<evidence type="ECO:0000256" key="3">
    <source>
        <dbReference type="ARBA" id="ARBA00009195"/>
    </source>
</evidence>
<dbReference type="Pfam" id="PF03351">
    <property type="entry name" value="DOMON"/>
    <property type="match status" value="2"/>
</dbReference>
<dbReference type="PROSITE" id="PS51019">
    <property type="entry name" value="REELIN"/>
    <property type="match status" value="1"/>
</dbReference>
<feature type="region of interest" description="Disordered" evidence="11">
    <location>
        <begin position="205"/>
        <end position="266"/>
    </location>
</feature>
<feature type="compositionally biased region" description="Low complexity" evidence="11">
    <location>
        <begin position="492"/>
        <end position="532"/>
    </location>
</feature>
<evidence type="ECO:0000256" key="1">
    <source>
        <dbReference type="ARBA" id="ARBA00001970"/>
    </source>
</evidence>
<dbReference type="InterPro" id="IPR042307">
    <property type="entry name" value="Reeler_sf"/>
</dbReference>
<evidence type="ECO:0000256" key="5">
    <source>
        <dbReference type="ARBA" id="ARBA00022692"/>
    </source>
</evidence>
<feature type="domain" description="DOMON" evidence="14">
    <location>
        <begin position="585"/>
        <end position="706"/>
    </location>
</feature>
<dbReference type="CDD" id="cd08544">
    <property type="entry name" value="Reeler"/>
    <property type="match status" value="1"/>
</dbReference>
<feature type="region of interest" description="Disordered" evidence="11">
    <location>
        <begin position="489"/>
        <end position="532"/>
    </location>
</feature>
<comment type="cofactor">
    <cofactor evidence="1">
        <name>heme b</name>
        <dbReference type="ChEBI" id="CHEBI:60344"/>
    </cofactor>
</comment>
<dbReference type="Proteomes" id="UP000596742">
    <property type="component" value="Unassembled WGS sequence"/>
</dbReference>
<protein>
    <recommendedName>
        <fullName evidence="19">Ferric-chelate reductase 1</fullName>
    </recommendedName>
</protein>
<comment type="subcellular location">
    <subcellularLocation>
        <location evidence="2">Membrane</location>
        <topology evidence="2">Multi-pass membrane protein</topology>
    </subcellularLocation>
</comment>
<feature type="transmembrane region" description="Helical" evidence="12">
    <location>
        <begin position="792"/>
        <end position="812"/>
    </location>
</feature>
<evidence type="ECO:0000256" key="10">
    <source>
        <dbReference type="ARBA" id="ARBA00023180"/>
    </source>
</evidence>
<feature type="domain" description="Reelin" evidence="16">
    <location>
        <begin position="19"/>
        <end position="196"/>
    </location>
</feature>
<dbReference type="PROSITE" id="PS50939">
    <property type="entry name" value="CYTOCHROME_B561"/>
    <property type="match status" value="1"/>
</dbReference>
<evidence type="ECO:0000259" key="16">
    <source>
        <dbReference type="PROSITE" id="PS51019"/>
    </source>
</evidence>
<keyword evidence="8" id="KW-0408">Iron</keyword>
<dbReference type="GO" id="GO:0099072">
    <property type="term" value="P:regulation of postsynaptic membrane neurotransmitter receptor levels"/>
    <property type="evidence" value="ECO:0007669"/>
    <property type="project" value="TreeGrafter"/>
</dbReference>
<keyword evidence="13" id="KW-0732">Signal</keyword>
<dbReference type="InterPro" id="IPR002861">
    <property type="entry name" value="Reeler_dom"/>
</dbReference>
<dbReference type="Pfam" id="PF02014">
    <property type="entry name" value="Reeler"/>
    <property type="match status" value="1"/>
</dbReference>
<dbReference type="EMBL" id="UYJE01004774">
    <property type="protein sequence ID" value="VDI31315.1"/>
    <property type="molecule type" value="Genomic_DNA"/>
</dbReference>
<feature type="domain" description="Cytochrome b561" evidence="15">
    <location>
        <begin position="710"/>
        <end position="915"/>
    </location>
</feature>
<dbReference type="Gene3D" id="2.60.40.4060">
    <property type="entry name" value="Reeler domain"/>
    <property type="match status" value="1"/>
</dbReference>
<feature type="transmembrane region" description="Helical" evidence="12">
    <location>
        <begin position="741"/>
        <end position="771"/>
    </location>
</feature>
<dbReference type="SMART" id="SM00664">
    <property type="entry name" value="DoH"/>
    <property type="match status" value="2"/>
</dbReference>
<evidence type="ECO:0000256" key="6">
    <source>
        <dbReference type="ARBA" id="ARBA00022982"/>
    </source>
</evidence>
<feature type="domain" description="DOMON" evidence="14">
    <location>
        <begin position="327"/>
        <end position="446"/>
    </location>
</feature>
<keyword evidence="10" id="KW-0325">Glycoprotein</keyword>
<dbReference type="CDD" id="cd09628">
    <property type="entry name" value="DOMON_SDR_2_like"/>
    <property type="match status" value="2"/>
</dbReference>
<evidence type="ECO:0000256" key="8">
    <source>
        <dbReference type="ARBA" id="ARBA00023004"/>
    </source>
</evidence>
<sequence>MRIEFVHHVYISGLILLLINVTKCYRTGAGPQSCSSMVPFHSNTQPQLGPVPYVITVSKTTYTPREQIVVTVRGCGETKFKGYLMQARLAMFAKQDVKIGVFGIYNNAPYQYTCPDLRLGTVGQALTHRENSDKSKISFVWQAPPVSQGHVIFVITIVQNKNTYWTSVTSPIVYDQQNSVPVSQQILNSLYHVVDPSCTRQPINATSTSTTVSTTTLTFSTTTSPTTTSTTSTTTPTPTSKSTTTTTTTTSTTTAPPTTVTTTSTSAQTTVAVTNVTDITTNNSTENTTEDIVTTTEVYVLPDDRLPLDKDCNRTKGCFHDCDEHSCSFIVSWVDRANFIDMELKTKLMSAGNKWIAVGFSYDKHMGSDSVIECMSMDYNISVFQSYNLDTHANTRLSNPKLGISNEQGSFVDGTFSCSFTRQKIVPEESRIFDLRNDWYLMFATGSSMSDALTNYAGMKLPHQYDPAPPTSLTKINLQEYLQYMPTTQPASTLPPTTIQSTTTTTTEQPWTWKPQPQPTTTTTVATTTKKTSPAVAVTTPLTTTTTTETTTTQNLDKFQKLSLEKDLACGLTKGCYYDCKNDLCEFIISWRDKGDDIQFDIKSRASSPDPDNMWIAIAFSHDQNMGNDNVIECVTNEGFMDVYQSVNLDSKTNQRLIEPKKGLSGIYGSIQDGIFHCKFTRKKQVVGEDVLLNLNEDFHIMFAHGPATNGKLLPHSVQKIPIVSLKLVDFQKNASVSGRVIYYLIKFHGALMIFAWIGCASIAIVIVRYYKRIWPGSTICDERIWYQVHRLMMIVVFLCVIISAILVFLDVEGYNKWSDVHQAHPIIGIVVLVFTVANPIVALIRPLPGSVKRKCFNWIHWGFGTIGHILAVINIFAGLELAKAGAPPYLRWVLVAYVGYYITVNMILEISDCALTRKERKQDDTYMYEMHRKPMYYSHSNAHLQLEPSYSRLKKVVMGTHVLIITVTTLLLIIMLIIGG</sequence>
<evidence type="ECO:0000256" key="9">
    <source>
        <dbReference type="ARBA" id="ARBA00023136"/>
    </source>
</evidence>
<keyword evidence="5 12" id="KW-0812">Transmembrane</keyword>
<dbReference type="CDD" id="cd08760">
    <property type="entry name" value="Cyt_b561_FRRS1_like"/>
    <property type="match status" value="1"/>
</dbReference>
<dbReference type="GO" id="GO:1900449">
    <property type="term" value="P:regulation of glutamate receptor signaling pathway"/>
    <property type="evidence" value="ECO:0007669"/>
    <property type="project" value="InterPro"/>
</dbReference>
<evidence type="ECO:0000313" key="17">
    <source>
        <dbReference type="EMBL" id="VDI31315.1"/>
    </source>
</evidence>
<dbReference type="Pfam" id="PF03188">
    <property type="entry name" value="Cytochrom_B561"/>
    <property type="match status" value="1"/>
</dbReference>
<dbReference type="GO" id="GO:0016020">
    <property type="term" value="C:membrane"/>
    <property type="evidence" value="ECO:0007669"/>
    <property type="project" value="UniProtKB-SubCell"/>
</dbReference>
<feature type="signal peptide" evidence="13">
    <location>
        <begin position="1"/>
        <end position="24"/>
    </location>
</feature>
<comment type="similarity">
    <text evidence="3">Belongs to the FRRS1 family.</text>
</comment>
<dbReference type="SMART" id="SM00665">
    <property type="entry name" value="B561"/>
    <property type="match status" value="1"/>
</dbReference>
<gene>
    <name evidence="17" type="ORF">MGAL_10B056694</name>
</gene>
<accession>A0A8B6EBJ8</accession>
<dbReference type="InterPro" id="IPR006593">
    <property type="entry name" value="Cyt_b561/ferric_Rdtase_TM"/>
</dbReference>
<evidence type="ECO:0000259" key="15">
    <source>
        <dbReference type="PROSITE" id="PS50939"/>
    </source>
</evidence>
<reference evidence="17" key="1">
    <citation type="submission" date="2018-11" db="EMBL/GenBank/DDBJ databases">
        <authorList>
            <person name="Alioto T."/>
            <person name="Alioto T."/>
        </authorList>
    </citation>
    <scope>NUCLEOTIDE SEQUENCE</scope>
</reference>
<evidence type="ECO:0000313" key="18">
    <source>
        <dbReference type="Proteomes" id="UP000596742"/>
    </source>
</evidence>
<feature type="transmembrane region" description="Helical" evidence="12">
    <location>
        <begin position="824"/>
        <end position="845"/>
    </location>
</feature>
<proteinExistence type="inferred from homology"/>
<evidence type="ECO:0000256" key="7">
    <source>
        <dbReference type="ARBA" id="ARBA00022989"/>
    </source>
</evidence>
<keyword evidence="9 12" id="KW-0472">Membrane</keyword>
<comment type="caution">
    <text evidence="17">The sequence shown here is derived from an EMBL/GenBank/DDBJ whole genome shotgun (WGS) entry which is preliminary data.</text>
</comment>
<evidence type="ECO:0000256" key="13">
    <source>
        <dbReference type="SAM" id="SignalP"/>
    </source>
</evidence>
<feature type="transmembrane region" description="Helical" evidence="12">
    <location>
        <begin position="890"/>
        <end position="909"/>
    </location>
</feature>
<evidence type="ECO:0008006" key="19">
    <source>
        <dbReference type="Google" id="ProtNLM"/>
    </source>
</evidence>
<keyword evidence="4" id="KW-0813">Transport</keyword>
<dbReference type="AlphaFoldDB" id="A0A8B6EBJ8"/>
<feature type="transmembrane region" description="Helical" evidence="12">
    <location>
        <begin position="957"/>
        <end position="979"/>
    </location>
</feature>
<dbReference type="InterPro" id="IPR042789">
    <property type="entry name" value="FRRS1L"/>
</dbReference>
<dbReference type="Gene3D" id="1.20.120.1770">
    <property type="match status" value="1"/>
</dbReference>
<name>A0A8B6EBJ8_MYTGA</name>
<evidence type="ECO:0000256" key="12">
    <source>
        <dbReference type="SAM" id="Phobius"/>
    </source>
</evidence>
<dbReference type="PROSITE" id="PS50836">
    <property type="entry name" value="DOMON"/>
    <property type="match status" value="2"/>
</dbReference>
<evidence type="ECO:0000256" key="4">
    <source>
        <dbReference type="ARBA" id="ARBA00022448"/>
    </source>
</evidence>